<dbReference type="RefSeq" id="XP_046071151.1">
    <property type="nucleotide sequence ID" value="XM_046221821.1"/>
</dbReference>
<dbReference type="Pfam" id="PF02350">
    <property type="entry name" value="Epimerase_2"/>
    <property type="match status" value="1"/>
</dbReference>
<dbReference type="SUPFAM" id="SSF53756">
    <property type="entry name" value="UDP-Glycosyltransferase/glycogen phosphorylase"/>
    <property type="match status" value="1"/>
</dbReference>
<dbReference type="Proteomes" id="UP001201262">
    <property type="component" value="Unassembled WGS sequence"/>
</dbReference>
<dbReference type="EMBL" id="JAJTJA010000007">
    <property type="protein sequence ID" value="KAH8696213.1"/>
    <property type="molecule type" value="Genomic_DNA"/>
</dbReference>
<reference evidence="3" key="1">
    <citation type="submission" date="2021-12" db="EMBL/GenBank/DDBJ databases">
        <title>Convergent genome expansion in fungi linked to evolution of root-endophyte symbiosis.</title>
        <authorList>
            <consortium name="DOE Joint Genome Institute"/>
            <person name="Ke Y.-H."/>
            <person name="Bonito G."/>
            <person name="Liao H.-L."/>
            <person name="Looney B."/>
            <person name="Rojas-Flechas A."/>
            <person name="Nash J."/>
            <person name="Hameed K."/>
            <person name="Schadt C."/>
            <person name="Martin F."/>
            <person name="Crous P.W."/>
            <person name="Miettinen O."/>
            <person name="Magnuson J.K."/>
            <person name="Labbe J."/>
            <person name="Jacobson D."/>
            <person name="Doktycz M.J."/>
            <person name="Veneault-Fourrey C."/>
            <person name="Kuo A."/>
            <person name="Mondo S."/>
            <person name="Calhoun S."/>
            <person name="Riley R."/>
            <person name="Ohm R."/>
            <person name="LaButti K."/>
            <person name="Andreopoulos B."/>
            <person name="Pangilinan J."/>
            <person name="Nolan M."/>
            <person name="Tritt A."/>
            <person name="Clum A."/>
            <person name="Lipzen A."/>
            <person name="Daum C."/>
            <person name="Barry K."/>
            <person name="Grigoriev I.V."/>
            <person name="Vilgalys R."/>
        </authorList>
    </citation>
    <scope>NUCLEOTIDE SEQUENCE</scope>
    <source>
        <strain evidence="3">PMI_201</strain>
    </source>
</reference>
<evidence type="ECO:0000313" key="4">
    <source>
        <dbReference type="Proteomes" id="UP001201262"/>
    </source>
</evidence>
<proteinExistence type="predicted"/>
<dbReference type="Gene3D" id="3.40.50.2000">
    <property type="entry name" value="Glycogen Phosphorylase B"/>
    <property type="match status" value="2"/>
</dbReference>
<dbReference type="InterPro" id="IPR029767">
    <property type="entry name" value="WecB-like"/>
</dbReference>
<evidence type="ECO:0000313" key="3">
    <source>
        <dbReference type="EMBL" id="KAH8696213.1"/>
    </source>
</evidence>
<protein>
    <recommendedName>
        <fullName evidence="2">UDP-N-acetylglucosamine 2-epimerase domain-containing protein</fullName>
    </recommendedName>
</protein>
<dbReference type="PANTHER" id="PTHR43174">
    <property type="entry name" value="UDP-N-ACETYLGLUCOSAMINE 2-EPIMERASE"/>
    <property type="match status" value="1"/>
</dbReference>
<dbReference type="InterPro" id="IPR020004">
    <property type="entry name" value="UDP-GlcNAc_Epase"/>
</dbReference>
<feature type="region of interest" description="Disordered" evidence="1">
    <location>
        <begin position="1"/>
        <end position="48"/>
    </location>
</feature>
<name>A0AAD4KPK6_9EURO</name>
<evidence type="ECO:0000259" key="2">
    <source>
        <dbReference type="Pfam" id="PF02350"/>
    </source>
</evidence>
<keyword evidence="4" id="KW-1185">Reference proteome</keyword>
<feature type="compositionally biased region" description="Basic and acidic residues" evidence="1">
    <location>
        <begin position="33"/>
        <end position="48"/>
    </location>
</feature>
<dbReference type="GeneID" id="70252108"/>
<evidence type="ECO:0000256" key="1">
    <source>
        <dbReference type="SAM" id="MobiDB-lite"/>
    </source>
</evidence>
<organism evidence="3 4">
    <name type="scientific">Talaromyces proteolyticus</name>
    <dbReference type="NCBI Taxonomy" id="1131652"/>
    <lineage>
        <taxon>Eukaryota</taxon>
        <taxon>Fungi</taxon>
        <taxon>Dikarya</taxon>
        <taxon>Ascomycota</taxon>
        <taxon>Pezizomycotina</taxon>
        <taxon>Eurotiomycetes</taxon>
        <taxon>Eurotiomycetidae</taxon>
        <taxon>Eurotiales</taxon>
        <taxon>Trichocomaceae</taxon>
        <taxon>Talaromyces</taxon>
        <taxon>Talaromyces sect. Bacilispori</taxon>
    </lineage>
</organism>
<comment type="caution">
    <text evidence="3">The sequence shown here is derived from an EMBL/GenBank/DDBJ whole genome shotgun (WGS) entry which is preliminary data.</text>
</comment>
<dbReference type="InterPro" id="IPR003331">
    <property type="entry name" value="UDP_GlcNAc_Epimerase_2_dom"/>
</dbReference>
<accession>A0AAD4KPK6</accession>
<dbReference type="GO" id="GO:0004553">
    <property type="term" value="F:hydrolase activity, hydrolyzing O-glycosyl compounds"/>
    <property type="evidence" value="ECO:0007669"/>
    <property type="project" value="InterPro"/>
</dbReference>
<dbReference type="AlphaFoldDB" id="A0AAD4KPK6"/>
<dbReference type="PANTHER" id="PTHR43174:SF3">
    <property type="entry name" value="UDP-N-ACETYLGLUCOSAMINE 2-EPIMERASE"/>
    <property type="match status" value="1"/>
</dbReference>
<gene>
    <name evidence="3" type="ORF">BGW36DRAFT_451378</name>
</gene>
<dbReference type="GO" id="GO:0006047">
    <property type="term" value="P:UDP-N-acetylglucosamine metabolic process"/>
    <property type="evidence" value="ECO:0007669"/>
    <property type="project" value="InterPro"/>
</dbReference>
<dbReference type="NCBIfam" id="TIGR03568">
    <property type="entry name" value="NeuC_NnaA"/>
    <property type="match status" value="1"/>
</dbReference>
<feature type="domain" description="UDP-N-acetylglucosamine 2-epimerase" evidence="2">
    <location>
        <begin position="166"/>
        <end position="495"/>
    </location>
</feature>
<sequence>MLVPKEAIIENWSRPSGKSGGEENVDLNVDNRSYSDESEGQKEREVSEDRTWVLQAGAGRVGRRKSIYKKGKRGGSLLLIKHKNGQVKISGQRVKLGDVRHHVHANTADTADVNAVADVVLTQESDKDILIEKLSPITKKRRRIAFSSNTRADWVKLHPLADILVDNGFDVDIFITGMHMVKEYGSTYEEIVKNRKFGVFTRQTWAPGDSEIENATATMGATFQLLQQFDYDLLIVHGDRLEAKAAADAAHLSRCRLGHVEGGELTGGDDNKNRYAITAIADYHFPSSQDAADRLIASGQRIGTIFPIGSPDLDVFLRPSAISIDDVLRKYSIPFKEFGIAPFHTNSAESESSGEQAKNFYGALLDSGRNFVIPRPNNDKGTEKVQEVLDALPKNRVCVAPNFEFNDYIVLLKEAGCVAGNSSVVVTSAPALGKLCLNIGSRQQGRAPPTDGLFNFSPNDREGILGCLAENWGGKYSRNVHYGDGRAAERFFEALNSEEFWKVSQQKLLFDQKAS</sequence>